<evidence type="ECO:0000256" key="3">
    <source>
        <dbReference type="SAM" id="MobiDB-lite"/>
    </source>
</evidence>
<organism evidence="5 6">
    <name type="scientific">Phytohabitans suffuscus</name>
    <dbReference type="NCBI Taxonomy" id="624315"/>
    <lineage>
        <taxon>Bacteria</taxon>
        <taxon>Bacillati</taxon>
        <taxon>Actinomycetota</taxon>
        <taxon>Actinomycetes</taxon>
        <taxon>Micromonosporales</taxon>
        <taxon>Micromonosporaceae</taxon>
    </lineage>
</organism>
<evidence type="ECO:0000256" key="1">
    <source>
        <dbReference type="ARBA" id="ARBA00022603"/>
    </source>
</evidence>
<sequence>MERRGGAPVAGGARISDTPGHVSAGHSNPRIRQQSPGGATIRHGRSGLSPIEGSGSGRAKPQPRKLYSRAVGLEQVRQAYASVAGLYIELFGSSERVHADDLAFIERHLGGRPGVVLDLGCGPGHLTGFLRSLGVDARGIDLVPEFIAHARAAHPSGRYQLGSMEDLGVADHSIAGILTWYSLIHLPPRRLDGVLARFRRAMAPGGRLVLGVFDGDEVAAFDHKVITAYRWPVDELVERLTRAGFVEVERLRRPDEDNHRPHAAVAAVATEG</sequence>
<dbReference type="EMBL" id="AP022871">
    <property type="protein sequence ID" value="BCB89674.1"/>
    <property type="molecule type" value="Genomic_DNA"/>
</dbReference>
<dbReference type="SUPFAM" id="SSF53335">
    <property type="entry name" value="S-adenosyl-L-methionine-dependent methyltransferases"/>
    <property type="match status" value="1"/>
</dbReference>
<dbReference type="CDD" id="cd02440">
    <property type="entry name" value="AdoMet_MTases"/>
    <property type="match status" value="1"/>
</dbReference>
<dbReference type="GO" id="GO:0008168">
    <property type="term" value="F:methyltransferase activity"/>
    <property type="evidence" value="ECO:0007669"/>
    <property type="project" value="UniProtKB-KW"/>
</dbReference>
<evidence type="ECO:0000313" key="5">
    <source>
        <dbReference type="EMBL" id="BCB89674.1"/>
    </source>
</evidence>
<dbReference type="PANTHER" id="PTHR43861">
    <property type="entry name" value="TRANS-ACONITATE 2-METHYLTRANSFERASE-RELATED"/>
    <property type="match status" value="1"/>
</dbReference>
<name>A0A6F8YU86_9ACTN</name>
<reference evidence="5 6" key="2">
    <citation type="submission" date="2020-03" db="EMBL/GenBank/DDBJ databases">
        <authorList>
            <person name="Ichikawa N."/>
            <person name="Kimura A."/>
            <person name="Kitahashi Y."/>
            <person name="Uohara A."/>
        </authorList>
    </citation>
    <scope>NUCLEOTIDE SEQUENCE [LARGE SCALE GENOMIC DNA]</scope>
    <source>
        <strain evidence="5 6">NBRC 105367</strain>
    </source>
</reference>
<feature type="compositionally biased region" description="Low complexity" evidence="3">
    <location>
        <begin position="1"/>
        <end position="14"/>
    </location>
</feature>
<gene>
    <name evidence="5" type="ORF">Psuf_069870</name>
</gene>
<keyword evidence="2" id="KW-0808">Transferase</keyword>
<dbReference type="Pfam" id="PF13649">
    <property type="entry name" value="Methyltransf_25"/>
    <property type="match status" value="1"/>
</dbReference>
<proteinExistence type="predicted"/>
<accession>A0A6F8YU86</accession>
<dbReference type="InterPro" id="IPR029063">
    <property type="entry name" value="SAM-dependent_MTases_sf"/>
</dbReference>
<keyword evidence="1" id="KW-0489">Methyltransferase</keyword>
<evidence type="ECO:0000313" key="6">
    <source>
        <dbReference type="Proteomes" id="UP000503011"/>
    </source>
</evidence>
<dbReference type="AlphaFoldDB" id="A0A6F8YU86"/>
<dbReference type="KEGG" id="psuu:Psuf_069870"/>
<protein>
    <recommendedName>
        <fullName evidence="4">Methyltransferase domain-containing protein</fullName>
    </recommendedName>
</protein>
<dbReference type="GO" id="GO:0032259">
    <property type="term" value="P:methylation"/>
    <property type="evidence" value="ECO:0007669"/>
    <property type="project" value="UniProtKB-KW"/>
</dbReference>
<reference evidence="5 6" key="1">
    <citation type="submission" date="2020-03" db="EMBL/GenBank/DDBJ databases">
        <title>Whole genome shotgun sequence of Phytohabitans suffuscus NBRC 105367.</title>
        <authorList>
            <person name="Komaki H."/>
            <person name="Tamura T."/>
        </authorList>
    </citation>
    <scope>NUCLEOTIDE SEQUENCE [LARGE SCALE GENOMIC DNA]</scope>
    <source>
        <strain evidence="5 6">NBRC 105367</strain>
    </source>
</reference>
<evidence type="ECO:0000259" key="4">
    <source>
        <dbReference type="Pfam" id="PF13649"/>
    </source>
</evidence>
<dbReference type="InterPro" id="IPR041698">
    <property type="entry name" value="Methyltransf_25"/>
</dbReference>
<keyword evidence="6" id="KW-1185">Reference proteome</keyword>
<dbReference type="Proteomes" id="UP000503011">
    <property type="component" value="Chromosome"/>
</dbReference>
<feature type="domain" description="Methyltransferase" evidence="4">
    <location>
        <begin position="116"/>
        <end position="206"/>
    </location>
</feature>
<feature type="region of interest" description="Disordered" evidence="3">
    <location>
        <begin position="1"/>
        <end position="63"/>
    </location>
</feature>
<dbReference type="Gene3D" id="3.40.50.150">
    <property type="entry name" value="Vaccinia Virus protein VP39"/>
    <property type="match status" value="1"/>
</dbReference>
<dbReference type="PANTHER" id="PTHR43861:SF1">
    <property type="entry name" value="TRANS-ACONITATE 2-METHYLTRANSFERASE"/>
    <property type="match status" value="1"/>
</dbReference>
<evidence type="ECO:0000256" key="2">
    <source>
        <dbReference type="ARBA" id="ARBA00022679"/>
    </source>
</evidence>